<evidence type="ECO:0000256" key="1">
    <source>
        <dbReference type="SAM" id="MobiDB-lite"/>
    </source>
</evidence>
<evidence type="ECO:0000313" key="3">
    <source>
        <dbReference type="Proteomes" id="UP000770661"/>
    </source>
</evidence>
<feature type="compositionally biased region" description="Basic and acidic residues" evidence="1">
    <location>
        <begin position="71"/>
        <end position="80"/>
    </location>
</feature>
<dbReference type="EMBL" id="JACEEZ010025492">
    <property type="protein sequence ID" value="KAG0700252.1"/>
    <property type="molecule type" value="Genomic_DNA"/>
</dbReference>
<name>A0A8J8WDN2_CHIOP</name>
<dbReference type="AlphaFoldDB" id="A0A8J8WDN2"/>
<feature type="region of interest" description="Disordered" evidence="1">
    <location>
        <begin position="1"/>
        <end position="158"/>
    </location>
</feature>
<proteinExistence type="predicted"/>
<protein>
    <submittedName>
        <fullName evidence="2">Uncharacterized protein</fullName>
    </submittedName>
</protein>
<organism evidence="2 3">
    <name type="scientific">Chionoecetes opilio</name>
    <name type="common">Atlantic snow crab</name>
    <name type="synonym">Cancer opilio</name>
    <dbReference type="NCBI Taxonomy" id="41210"/>
    <lineage>
        <taxon>Eukaryota</taxon>
        <taxon>Metazoa</taxon>
        <taxon>Ecdysozoa</taxon>
        <taxon>Arthropoda</taxon>
        <taxon>Crustacea</taxon>
        <taxon>Multicrustacea</taxon>
        <taxon>Malacostraca</taxon>
        <taxon>Eumalacostraca</taxon>
        <taxon>Eucarida</taxon>
        <taxon>Decapoda</taxon>
        <taxon>Pleocyemata</taxon>
        <taxon>Brachyura</taxon>
        <taxon>Eubrachyura</taxon>
        <taxon>Majoidea</taxon>
        <taxon>Majidae</taxon>
        <taxon>Chionoecetes</taxon>
    </lineage>
</organism>
<dbReference type="Proteomes" id="UP000770661">
    <property type="component" value="Unassembled WGS sequence"/>
</dbReference>
<comment type="caution">
    <text evidence="2">The sequence shown here is derived from an EMBL/GenBank/DDBJ whole genome shotgun (WGS) entry which is preliminary data.</text>
</comment>
<keyword evidence="3" id="KW-1185">Reference proteome</keyword>
<evidence type="ECO:0000313" key="2">
    <source>
        <dbReference type="EMBL" id="KAG0700252.1"/>
    </source>
</evidence>
<reference evidence="2" key="1">
    <citation type="submission" date="2020-07" db="EMBL/GenBank/DDBJ databases">
        <title>The High-quality genome of the commercially important snow crab, Chionoecetes opilio.</title>
        <authorList>
            <person name="Jeong J.-H."/>
            <person name="Ryu S."/>
        </authorList>
    </citation>
    <scope>NUCLEOTIDE SEQUENCE</scope>
    <source>
        <strain evidence="2">MADBK_172401_WGS</strain>
        <tissue evidence="2">Digestive gland</tissue>
    </source>
</reference>
<gene>
    <name evidence="2" type="ORF">GWK47_025630</name>
</gene>
<accession>A0A8J8WDN2</accession>
<sequence>MAVARRQGPCSPLHKVSKGPSNKVGHTSLRKEDHQPAVADRTLFRMEENESPPRGTPAQAPFSHSPIPTWRRGDPPRCESRIVQPPAPAPPSAAKRRGGRGGGGSPGTKNHRTHSPSYRVGGRGPARPLICRTPAPPWRAKNAEHPAPPTSAANGGYHSLAMSPRVCRSQHTQCQGCQAEDDFWTN</sequence>